<name>A0ABT6R9P6_9BACT</name>
<dbReference type="RefSeq" id="WP_282333397.1">
    <property type="nucleotide sequence ID" value="NZ_JASBRG010000003.1"/>
</dbReference>
<comment type="caution">
    <text evidence="2">The sequence shown here is derived from an EMBL/GenBank/DDBJ whole genome shotgun (WGS) entry which is preliminary data.</text>
</comment>
<accession>A0ABT6R9P6</accession>
<evidence type="ECO:0000313" key="3">
    <source>
        <dbReference type="Proteomes" id="UP001226434"/>
    </source>
</evidence>
<feature type="domain" description="FAS1" evidence="1">
    <location>
        <begin position="37"/>
        <end position="175"/>
    </location>
</feature>
<protein>
    <submittedName>
        <fullName evidence="2">Fasciclin domain-containing protein</fullName>
    </submittedName>
</protein>
<dbReference type="PANTHER" id="PTHR10900">
    <property type="entry name" value="PERIOSTIN-RELATED"/>
    <property type="match status" value="1"/>
</dbReference>
<feature type="domain" description="FAS1" evidence="1">
    <location>
        <begin position="179"/>
        <end position="339"/>
    </location>
</feature>
<sequence>MKPKLAFIITAIACVFALAYISGCKKLTYVTATTSDVNIYDYLLKNPDQFSEFAKMVDKAGYSGFLNAYGTYTLFAPTNDGVKAFLTETGKASVDAFTAAELQNIVKLHLIKDTINTSVFTDGKLPHVTMLGQYLLTGVSNENGVSSYTVNRQALILQPNIFLSNGNVHVIDHVLKAATKTAAQTVEASTDFSIFTQALKETGYYDSLNILNNPDTTRRFLTVVAETNKALADSGITTYAALKAKYSKTGDPKRADDSLHMYVAYHIFTDARYLADIISSPSIPTLQPLEVVTTKLDGQDVLLNDISFNGKYEPGVKLQRSTSDVTASNGVVHSSTAHFAVKIRVPVRVDFDVADQPELRKLTNVYRQVTTANAITSTGGGTVFAKGAFADITWNANTSTTSTISYCCIAATSTTQYGWRADYLRFPMGNTSRNLWVELRTPLLVKGRYKVWISYYRGKASANNPAFPNRVDFDGQPMQRTFDFSAQKPTGTTGELEALGYKQYTEVATTNTGQDLNNVSRLLGTVDVQTTDRHLVRITFLANSTGQELNYLDMIQFIPVNDNQQRPIFGRDGSIIP</sequence>
<dbReference type="Gene3D" id="2.30.180.10">
    <property type="entry name" value="FAS1 domain"/>
    <property type="match status" value="2"/>
</dbReference>
<dbReference type="EMBL" id="JASBRG010000003">
    <property type="protein sequence ID" value="MDI3319283.1"/>
    <property type="molecule type" value="Genomic_DNA"/>
</dbReference>
<proteinExistence type="predicted"/>
<organism evidence="2 3">
    <name type="scientific">Pinibacter soli</name>
    <dbReference type="NCBI Taxonomy" id="3044211"/>
    <lineage>
        <taxon>Bacteria</taxon>
        <taxon>Pseudomonadati</taxon>
        <taxon>Bacteroidota</taxon>
        <taxon>Chitinophagia</taxon>
        <taxon>Chitinophagales</taxon>
        <taxon>Chitinophagaceae</taxon>
        <taxon>Pinibacter</taxon>
    </lineage>
</organism>
<reference evidence="2 3" key="1">
    <citation type="submission" date="2023-05" db="EMBL/GenBank/DDBJ databases">
        <title>Genome sequence of Pinibacter sp. MAH-24.</title>
        <authorList>
            <person name="Huq M.A."/>
        </authorList>
    </citation>
    <scope>NUCLEOTIDE SEQUENCE [LARGE SCALE GENOMIC DNA]</scope>
    <source>
        <strain evidence="2 3">MAH-24</strain>
    </source>
</reference>
<dbReference type="Proteomes" id="UP001226434">
    <property type="component" value="Unassembled WGS sequence"/>
</dbReference>
<dbReference type="InterPro" id="IPR036378">
    <property type="entry name" value="FAS1_dom_sf"/>
</dbReference>
<dbReference type="SUPFAM" id="SSF82153">
    <property type="entry name" value="FAS1 domain"/>
    <property type="match status" value="2"/>
</dbReference>
<evidence type="ECO:0000313" key="2">
    <source>
        <dbReference type="EMBL" id="MDI3319283.1"/>
    </source>
</evidence>
<keyword evidence="3" id="KW-1185">Reference proteome</keyword>
<dbReference type="InterPro" id="IPR050904">
    <property type="entry name" value="Adhesion/Biosynth-related"/>
</dbReference>
<dbReference type="PANTHER" id="PTHR10900:SF77">
    <property type="entry name" value="FI19380P1"/>
    <property type="match status" value="1"/>
</dbReference>
<gene>
    <name evidence="2" type="ORF">QJ048_05835</name>
</gene>
<evidence type="ECO:0000259" key="1">
    <source>
        <dbReference type="PROSITE" id="PS50213"/>
    </source>
</evidence>
<dbReference type="InterPro" id="IPR000782">
    <property type="entry name" value="FAS1_domain"/>
</dbReference>
<dbReference type="SMART" id="SM00554">
    <property type="entry name" value="FAS1"/>
    <property type="match status" value="1"/>
</dbReference>
<dbReference type="PROSITE" id="PS50213">
    <property type="entry name" value="FAS1"/>
    <property type="match status" value="2"/>
</dbReference>
<dbReference type="Pfam" id="PF02469">
    <property type="entry name" value="Fasciclin"/>
    <property type="match status" value="2"/>
</dbReference>